<dbReference type="InterPro" id="IPR019734">
    <property type="entry name" value="TPR_rpt"/>
</dbReference>
<dbReference type="Pfam" id="PF13424">
    <property type="entry name" value="TPR_12"/>
    <property type="match status" value="5"/>
</dbReference>
<dbReference type="OrthoDB" id="4150231at2759"/>
<dbReference type="PANTHER" id="PTHR46082">
    <property type="entry name" value="ATP/GTP-BINDING PROTEIN-RELATED"/>
    <property type="match status" value="1"/>
</dbReference>
<name>W9YF76_9EURO</name>
<accession>W9YF76</accession>
<keyword evidence="4" id="KW-1185">Reference proteome</keyword>
<dbReference type="GO" id="GO:0043531">
    <property type="term" value="F:ADP binding"/>
    <property type="evidence" value="ECO:0007669"/>
    <property type="project" value="InterPro"/>
</dbReference>
<dbReference type="GO" id="GO:0003824">
    <property type="term" value="F:catalytic activity"/>
    <property type="evidence" value="ECO:0007669"/>
    <property type="project" value="InterPro"/>
</dbReference>
<dbReference type="InterPro" id="IPR000845">
    <property type="entry name" value="Nucleoside_phosphorylase_d"/>
</dbReference>
<proteinExistence type="predicted"/>
<reference evidence="3 4" key="1">
    <citation type="submission" date="2013-03" db="EMBL/GenBank/DDBJ databases">
        <title>The Genome Sequence of Capronia epimyces CBS 606.96.</title>
        <authorList>
            <consortium name="The Broad Institute Genomics Platform"/>
            <person name="Cuomo C."/>
            <person name="de Hoog S."/>
            <person name="Gorbushina A."/>
            <person name="Walker B."/>
            <person name="Young S.K."/>
            <person name="Zeng Q."/>
            <person name="Gargeya S."/>
            <person name="Fitzgerald M."/>
            <person name="Haas B."/>
            <person name="Abouelleil A."/>
            <person name="Allen A.W."/>
            <person name="Alvarado L."/>
            <person name="Arachchi H.M."/>
            <person name="Berlin A.M."/>
            <person name="Chapman S.B."/>
            <person name="Gainer-Dewar J."/>
            <person name="Goldberg J."/>
            <person name="Griggs A."/>
            <person name="Gujja S."/>
            <person name="Hansen M."/>
            <person name="Howarth C."/>
            <person name="Imamovic A."/>
            <person name="Ireland A."/>
            <person name="Larimer J."/>
            <person name="McCowan C."/>
            <person name="Murphy C."/>
            <person name="Pearson M."/>
            <person name="Poon T.W."/>
            <person name="Priest M."/>
            <person name="Roberts A."/>
            <person name="Saif S."/>
            <person name="Shea T."/>
            <person name="Sisk P."/>
            <person name="Sykes S."/>
            <person name="Wortman J."/>
            <person name="Nusbaum C."/>
            <person name="Birren B."/>
        </authorList>
    </citation>
    <scope>NUCLEOTIDE SEQUENCE [LARGE SCALE GENOMIC DNA]</scope>
    <source>
        <strain evidence="3 4">CBS 606.96</strain>
    </source>
</reference>
<dbReference type="SUPFAM" id="SSF52540">
    <property type="entry name" value="P-loop containing nucleoside triphosphate hydrolases"/>
    <property type="match status" value="1"/>
</dbReference>
<dbReference type="SUPFAM" id="SSF53167">
    <property type="entry name" value="Purine and uridine phosphorylases"/>
    <property type="match status" value="1"/>
</dbReference>
<evidence type="ECO:0000313" key="4">
    <source>
        <dbReference type="Proteomes" id="UP000019478"/>
    </source>
</evidence>
<dbReference type="eggNOG" id="KOG1840">
    <property type="taxonomic scope" value="Eukaryota"/>
</dbReference>
<feature type="domain" description="NB-ARC" evidence="1">
    <location>
        <begin position="405"/>
        <end position="549"/>
    </location>
</feature>
<evidence type="ECO:0000259" key="1">
    <source>
        <dbReference type="Pfam" id="PF00931"/>
    </source>
</evidence>
<dbReference type="Proteomes" id="UP000019478">
    <property type="component" value="Unassembled WGS sequence"/>
</dbReference>
<dbReference type="InterPro" id="IPR002182">
    <property type="entry name" value="NB-ARC"/>
</dbReference>
<sequence length="1295" mass="145598">MAQRVRPHDRDDFEIAIICALPIERDAVEVLLEAEYETDGFSYGKAARDPNAYTTGRLGNQDVVLAYMPGMGTISAAAVAANLRISFKRIKLGIVVGICGGVPKTSDGEEIVLGDVIISTSVIQVDFGAQYPNTFIRKQEVEDTLGRANPEVRAFLGKISGHLVRKRLQAETSLFSAEICAEEGFSKSAYPGPSKDLLYPAEYRHKHWISACTICAKCQDQHHDVCNEALKSFCENLGCKGVPSTQRIRIQRAMGVALTPSEMEEAQKPCIHFGRIACSNHVIKSGQHRDRVAADEKVIGFEMESGGTWDYVPTIVIKSVCDYADSHKNKQWQRYAAATAAACTKAVLGRWRKEDRPVQRAAVQELPDPCLNSYPVHWIVARSPNTLFTGREDILRELETTVLGAVADPLRQDRCSIVVFGMGGQGKSEICLQLAHRVRKSFWGIFWIDVSTTSSAENGFLYIARRLKWTVQIWEDARLCLANLKQPWLLVLDNADDPEVDYQPYFPAGPSGVVILTSRNEECEQHATTKQVDLRGLSDDEARELLLKAARLPQDQHETLQDDAQAVASLLRSHALALIQAGAYVSGGHCTLKEYPKVYEDQRQRLLGFRPSQAKSRYGDVYATFEASAEILQSSNNASAIDALQLLKVLASCGPSRFPLLLLFEAAWKGAREISPVEVPPVNLLTLTPWHVSHLPRLYHVPTGHDRWDSFQVVEAINLLKAFSLVSTDTHDGFLCISMHPLVHAWSRDRLGPETQHESWVTTGCLVALSCSNNLLWRKQARHLQPHLQALVSSEMNTIFGSEPVILIIRILMKCGWQLREMRADAALFVLIDHMFTHLNLHRSTVAPQWLGMYELSAQSLLDRGKPNDAVQLLEEVIKIQKQTLAEDHPDRLASQHNLAMAYKENGQIKEAVPLLEQVVEIQKQTLAEDHPDRLSLQYSLAMVYQENGQIKEAVPLLEQVVEIRKQTLAEDHPDRLASQHCLAMAYKENGQIKEAVSLLEQVVEIQKQTLAEDHPYRLSSQYRLAMAFQANSQIKEAVPLLEQVVETRKQTLAEDHPNRLSSQYSLAMAYKANGQIKEAQVVEIQKQTLAEDNPNRLASQHCLALAYQANEQIKEAVPLLEQVVEIQKQTLAEDDPRRLASQHNLAGAYQENGQIKEAVPLLEQVVEIRKQTLAEDHPDRLASQHNLAGAYQANGQIKEAVPLLEQVVEIEKQTLAEDHPDRLVSQHTLATSYWKIGRHDTAMQMMQRVVEIRRRVLDDHHPHRKDSEKWLENMETEMARLDRQWTPKRIKRGG</sequence>
<dbReference type="InterPro" id="IPR053137">
    <property type="entry name" value="NLR-like"/>
</dbReference>
<dbReference type="STRING" id="1182542.W9YF76"/>
<dbReference type="GO" id="GO:0009116">
    <property type="term" value="P:nucleoside metabolic process"/>
    <property type="evidence" value="ECO:0007669"/>
    <property type="project" value="InterPro"/>
</dbReference>
<dbReference type="InterPro" id="IPR027417">
    <property type="entry name" value="P-loop_NTPase"/>
</dbReference>
<dbReference type="GeneID" id="19171332"/>
<dbReference type="EMBL" id="AMGY01000006">
    <property type="protein sequence ID" value="EXJ80944.1"/>
    <property type="molecule type" value="Genomic_DNA"/>
</dbReference>
<evidence type="ECO:0000313" key="3">
    <source>
        <dbReference type="EMBL" id="EXJ80944.1"/>
    </source>
</evidence>
<dbReference type="Pfam" id="PF01048">
    <property type="entry name" value="PNP_UDP_1"/>
    <property type="match status" value="1"/>
</dbReference>
<dbReference type="SUPFAM" id="SSF48452">
    <property type="entry name" value="TPR-like"/>
    <property type="match status" value="3"/>
</dbReference>
<dbReference type="Gene3D" id="3.40.50.300">
    <property type="entry name" value="P-loop containing nucleotide triphosphate hydrolases"/>
    <property type="match status" value="1"/>
</dbReference>
<dbReference type="Pfam" id="PF00931">
    <property type="entry name" value="NB-ARC"/>
    <property type="match status" value="1"/>
</dbReference>
<gene>
    <name evidence="3" type="ORF">A1O3_07232</name>
</gene>
<protein>
    <submittedName>
        <fullName evidence="3">Uncharacterized protein</fullName>
    </submittedName>
</protein>
<organism evidence="3 4">
    <name type="scientific">Capronia epimyces CBS 606.96</name>
    <dbReference type="NCBI Taxonomy" id="1182542"/>
    <lineage>
        <taxon>Eukaryota</taxon>
        <taxon>Fungi</taxon>
        <taxon>Dikarya</taxon>
        <taxon>Ascomycota</taxon>
        <taxon>Pezizomycotina</taxon>
        <taxon>Eurotiomycetes</taxon>
        <taxon>Chaetothyriomycetidae</taxon>
        <taxon>Chaetothyriales</taxon>
        <taxon>Herpotrichiellaceae</taxon>
        <taxon>Capronia</taxon>
    </lineage>
</organism>
<dbReference type="HOGENOM" id="CLU_000288_125_3_1"/>
<dbReference type="Gene3D" id="1.25.40.10">
    <property type="entry name" value="Tetratricopeptide repeat domain"/>
    <property type="match status" value="2"/>
</dbReference>
<comment type="caution">
    <text evidence="3">The sequence shown here is derived from an EMBL/GenBank/DDBJ whole genome shotgun (WGS) entry which is preliminary data.</text>
</comment>
<dbReference type="PANTHER" id="PTHR46082:SF6">
    <property type="entry name" value="AAA+ ATPASE DOMAIN-CONTAINING PROTEIN-RELATED"/>
    <property type="match status" value="1"/>
</dbReference>
<dbReference type="InterPro" id="IPR011990">
    <property type="entry name" value="TPR-like_helical_dom_sf"/>
</dbReference>
<feature type="domain" description="Nucleoside phosphorylase" evidence="2">
    <location>
        <begin position="14"/>
        <end position="133"/>
    </location>
</feature>
<evidence type="ECO:0000259" key="2">
    <source>
        <dbReference type="Pfam" id="PF01048"/>
    </source>
</evidence>
<dbReference type="SMART" id="SM00028">
    <property type="entry name" value="TPR"/>
    <property type="match status" value="9"/>
</dbReference>
<dbReference type="InterPro" id="IPR035994">
    <property type="entry name" value="Nucleoside_phosphorylase_sf"/>
</dbReference>
<dbReference type="RefSeq" id="XP_007735532.1">
    <property type="nucleotide sequence ID" value="XM_007737342.1"/>
</dbReference>
<dbReference type="Gene3D" id="3.40.50.1580">
    <property type="entry name" value="Nucleoside phosphorylase domain"/>
    <property type="match status" value="1"/>
</dbReference>